<gene>
    <name evidence="3" type="primary">LOC109676542</name>
</gene>
<dbReference type="PANTHER" id="PTHR14845:SF3">
    <property type="entry name" value="COILED-COIL DOMAIN CONTAINING 121, RETROGENE 1"/>
    <property type="match status" value="1"/>
</dbReference>
<reference evidence="3" key="1">
    <citation type="submission" date="2025-08" db="UniProtKB">
        <authorList>
            <consortium name="RefSeq"/>
        </authorList>
    </citation>
    <scope>IDENTIFICATION</scope>
</reference>
<dbReference type="AlphaFoldDB" id="A0A8B7TT96"/>
<evidence type="ECO:0000313" key="2">
    <source>
        <dbReference type="Proteomes" id="UP001732720"/>
    </source>
</evidence>
<keyword evidence="1" id="KW-0175">Coiled coil</keyword>
<dbReference type="Pfam" id="PF14988">
    <property type="entry name" value="DUF4515"/>
    <property type="match status" value="1"/>
</dbReference>
<organism evidence="3">
    <name type="scientific">Castor canadensis</name>
    <name type="common">American beaver</name>
    <dbReference type="NCBI Taxonomy" id="51338"/>
    <lineage>
        <taxon>Eukaryota</taxon>
        <taxon>Metazoa</taxon>
        <taxon>Chordata</taxon>
        <taxon>Craniata</taxon>
        <taxon>Vertebrata</taxon>
        <taxon>Euteleostomi</taxon>
        <taxon>Mammalia</taxon>
        <taxon>Eutheria</taxon>
        <taxon>Euarchontoglires</taxon>
        <taxon>Glires</taxon>
        <taxon>Rodentia</taxon>
        <taxon>Castorimorpha</taxon>
        <taxon>Castoridae</taxon>
        <taxon>Castor</taxon>
    </lineage>
</organism>
<protein>
    <submittedName>
        <fullName evidence="3">Coiled-coil domain-containing protein 121</fullName>
    </submittedName>
</protein>
<evidence type="ECO:0000256" key="1">
    <source>
        <dbReference type="ARBA" id="ARBA00023054"/>
    </source>
</evidence>
<dbReference type="OrthoDB" id="9625750at2759"/>
<dbReference type="KEGG" id="ccan:109676542"/>
<accession>A0A8B7TT96</accession>
<sequence>MGSHGQGSRTSLSRSESLTNNSERVRTRVAEQPTKVTQAIRPRRATVTLCDLRTRRSTEPHSLRVGETSTAAPKVQMVREWLTPSTSARSSALTLRQLQGGPRELWNPKSPAAQSPRGPSPRSPYLTILNDYFKPEKLTKKENRVKGRTIVALKELTKERKEALSRQKLLLHEYRQLHDEKDQVQAENKAFVAYLDEKNGQCRRKHEELWMDYFRQCRDIEQQRQALTSRLNQRNADLKAQLLQGRKTQSDIKRQLRAVKDIWLIKENQDMKIETLRKEKEKVLFETAIKDQDAHFYFLREKKLLEKQLNELELMELGESQTRELRKKAKALELTAKKAHVEFCRGINKESHELREELHQLTQEYKKVEATRTRLERQKQQLKEEQWYQEALIKGRQRLQALREHPPAPKEQVAAKVTQSRPFRPQTKINTK</sequence>
<dbReference type="GeneID" id="109676542"/>
<evidence type="ECO:0000313" key="3">
    <source>
        <dbReference type="RefSeq" id="XP_020008500.2"/>
    </source>
</evidence>
<proteinExistence type="predicted"/>
<dbReference type="RefSeq" id="XP_020008500.2">
    <property type="nucleotide sequence ID" value="XM_020152911.2"/>
</dbReference>
<keyword evidence="2" id="KW-1185">Reference proteome</keyword>
<dbReference type="PANTHER" id="PTHR14845">
    <property type="entry name" value="COILED-COIL DOMAIN-CONTAINING 166"/>
    <property type="match status" value="1"/>
</dbReference>
<name>A0A8B7TT96_CASCN</name>
<dbReference type="InterPro" id="IPR032777">
    <property type="entry name" value="DUF4515"/>
</dbReference>
<dbReference type="Proteomes" id="UP001732720">
    <property type="component" value="Chromosome 14"/>
</dbReference>